<evidence type="ECO:0000313" key="2">
    <source>
        <dbReference type="EMBL" id="MEX6464364.1"/>
    </source>
</evidence>
<dbReference type="RefSeq" id="WP_156482606.1">
    <property type="nucleotide sequence ID" value="NZ_JAFFGT010000099.1"/>
</dbReference>
<sequence length="45" mass="4811">MAHLVVVLIDARVAPPGADTHVPPADAQVHLRVTSTITDRHATME</sequence>
<evidence type="ECO:0000313" key="4">
    <source>
        <dbReference type="Proteomes" id="UP001560293"/>
    </source>
</evidence>
<accession>A0AAW5QC13</accession>
<reference evidence="2" key="3">
    <citation type="submission" date="2024-07" db="EMBL/GenBank/DDBJ databases">
        <authorList>
            <person name="Wildschutte H."/>
        </authorList>
    </citation>
    <scope>NUCLEOTIDE SEQUENCE</scope>
    <source>
        <strain evidence="2">N60</strain>
    </source>
</reference>
<comment type="caution">
    <text evidence="1">The sequence shown here is derived from an EMBL/GenBank/DDBJ whole genome shotgun (WGS) entry which is preliminary data.</text>
</comment>
<evidence type="ECO:0000313" key="1">
    <source>
        <dbReference type="EMBL" id="MCT2119038.1"/>
    </source>
</evidence>
<protein>
    <submittedName>
        <fullName evidence="1">Uncharacterized protein</fullName>
    </submittedName>
</protein>
<reference evidence="4" key="2">
    <citation type="submission" date="2024-07" db="EMBL/GenBank/DDBJ databases">
        <title>Pseudomonas strain that inhibits Aeromonas fish pathogens.</title>
        <authorList>
            <person name="Wildschutte H."/>
        </authorList>
    </citation>
    <scope>NUCLEOTIDE SEQUENCE [LARGE SCALE GENOMIC DNA]</scope>
    <source>
        <strain evidence="4">n60</strain>
    </source>
</reference>
<dbReference type="EMBL" id="JBFTEZ010000002">
    <property type="protein sequence ID" value="MEX6464364.1"/>
    <property type="molecule type" value="Genomic_DNA"/>
</dbReference>
<organism evidence="1 3">
    <name type="scientific">Dietzia cinnamea</name>
    <dbReference type="NCBI Taxonomy" id="321318"/>
    <lineage>
        <taxon>Bacteria</taxon>
        <taxon>Bacillati</taxon>
        <taxon>Actinomycetota</taxon>
        <taxon>Actinomycetes</taxon>
        <taxon>Mycobacteriales</taxon>
        <taxon>Dietziaceae</taxon>
        <taxon>Dietzia</taxon>
    </lineage>
</organism>
<proteinExistence type="predicted"/>
<dbReference type="Proteomes" id="UP001206890">
    <property type="component" value="Unassembled WGS sequence"/>
</dbReference>
<keyword evidence="4" id="KW-1185">Reference proteome</keyword>
<gene>
    <name evidence="2" type="ORF">AB6N35_08400</name>
    <name evidence="1" type="ORF">M3D93_15000</name>
</gene>
<dbReference type="EMBL" id="JALXTC010000098">
    <property type="protein sequence ID" value="MCT2119038.1"/>
    <property type="molecule type" value="Genomic_DNA"/>
</dbReference>
<dbReference type="Proteomes" id="UP001560293">
    <property type="component" value="Unassembled WGS sequence"/>
</dbReference>
<reference evidence="1" key="1">
    <citation type="submission" date="2022-04" db="EMBL/GenBank/DDBJ databases">
        <title>Human microbiome associated bacterial genomes.</title>
        <authorList>
            <person name="Sandstrom S."/>
            <person name="Salamzade R."/>
            <person name="Kalan L.R."/>
        </authorList>
    </citation>
    <scope>NUCLEOTIDE SEQUENCE</scope>
    <source>
        <strain evidence="1">P3-SID1762</strain>
    </source>
</reference>
<evidence type="ECO:0000313" key="3">
    <source>
        <dbReference type="Proteomes" id="UP001206890"/>
    </source>
</evidence>
<name>A0AAW5QC13_9ACTN</name>
<dbReference type="AlphaFoldDB" id="A0AAW5QC13"/>